<feature type="non-terminal residue" evidence="1">
    <location>
        <position position="50"/>
    </location>
</feature>
<gene>
    <name evidence="1" type="ORF">S06H3_31023</name>
</gene>
<organism evidence="1">
    <name type="scientific">marine sediment metagenome</name>
    <dbReference type="NCBI Taxonomy" id="412755"/>
    <lineage>
        <taxon>unclassified sequences</taxon>
        <taxon>metagenomes</taxon>
        <taxon>ecological metagenomes</taxon>
    </lineage>
</organism>
<sequence length="50" mass="5773">MSVYVMLTTLTSEGRRTLKEKPERIKEVNQEVEKMGAKILQQYAVLGPYD</sequence>
<evidence type="ECO:0000313" key="1">
    <source>
        <dbReference type="EMBL" id="GAI19118.1"/>
    </source>
</evidence>
<protein>
    <recommendedName>
        <fullName evidence="2">GYD domain superfamily</fullName>
    </recommendedName>
</protein>
<dbReference type="EMBL" id="BARV01018328">
    <property type="protein sequence ID" value="GAI19118.1"/>
    <property type="molecule type" value="Genomic_DNA"/>
</dbReference>
<accession>X1LJ60</accession>
<name>X1LJ60_9ZZZZ</name>
<dbReference type="AlphaFoldDB" id="X1LJ60"/>
<dbReference type="Pfam" id="PF08734">
    <property type="entry name" value="GYD"/>
    <property type="match status" value="1"/>
</dbReference>
<comment type="caution">
    <text evidence="1">The sequence shown here is derived from an EMBL/GenBank/DDBJ whole genome shotgun (WGS) entry which is preliminary data.</text>
</comment>
<proteinExistence type="predicted"/>
<evidence type="ECO:0008006" key="2">
    <source>
        <dbReference type="Google" id="ProtNLM"/>
    </source>
</evidence>
<dbReference type="InterPro" id="IPR014845">
    <property type="entry name" value="GYD/TTHA1554"/>
</dbReference>
<reference evidence="1" key="1">
    <citation type="journal article" date="2014" name="Front. Microbiol.">
        <title>High frequency of phylogenetically diverse reductive dehalogenase-homologous genes in deep subseafloor sedimentary metagenomes.</title>
        <authorList>
            <person name="Kawai M."/>
            <person name="Futagami T."/>
            <person name="Toyoda A."/>
            <person name="Takaki Y."/>
            <person name="Nishi S."/>
            <person name="Hori S."/>
            <person name="Arai W."/>
            <person name="Tsubouchi T."/>
            <person name="Morono Y."/>
            <person name="Uchiyama I."/>
            <person name="Ito T."/>
            <person name="Fujiyama A."/>
            <person name="Inagaki F."/>
            <person name="Takami H."/>
        </authorList>
    </citation>
    <scope>NUCLEOTIDE SEQUENCE</scope>
    <source>
        <strain evidence="1">Expedition CK06-06</strain>
    </source>
</reference>